<dbReference type="AlphaFoldDB" id="A0A060HFV0"/>
<dbReference type="GO" id="GO:0006534">
    <property type="term" value="P:cysteine metabolic process"/>
    <property type="evidence" value="ECO:0007669"/>
    <property type="project" value="InterPro"/>
</dbReference>
<gene>
    <name evidence="8" type="primary">sufS</name>
    <name evidence="8" type="ORF">NVIE_012460</name>
</gene>
<comment type="catalytic activity">
    <reaction evidence="6">
        <text>(sulfur carrier)-H + L-cysteine = (sulfur carrier)-SH + L-alanine</text>
        <dbReference type="Rhea" id="RHEA:43892"/>
        <dbReference type="Rhea" id="RHEA-COMP:14737"/>
        <dbReference type="Rhea" id="RHEA-COMP:14739"/>
        <dbReference type="ChEBI" id="CHEBI:29917"/>
        <dbReference type="ChEBI" id="CHEBI:35235"/>
        <dbReference type="ChEBI" id="CHEBI:57972"/>
        <dbReference type="ChEBI" id="CHEBI:64428"/>
        <dbReference type="EC" id="2.8.1.7"/>
    </reaction>
</comment>
<comment type="similarity">
    <text evidence="2">Belongs to the class-V pyridoxal-phosphate-dependent aminotransferase family. Csd subfamily.</text>
</comment>
<dbReference type="PANTHER" id="PTHR43586">
    <property type="entry name" value="CYSTEINE DESULFURASE"/>
    <property type="match status" value="1"/>
</dbReference>
<accession>A0A060HFV0</accession>
<keyword evidence="9" id="KW-1185">Reference proteome</keyword>
<protein>
    <recommendedName>
        <fullName evidence="3">cysteine desulfurase</fullName>
        <ecNumber evidence="3">2.8.1.7</ecNumber>
    </recommendedName>
</protein>
<evidence type="ECO:0000256" key="1">
    <source>
        <dbReference type="ARBA" id="ARBA00001933"/>
    </source>
</evidence>
<dbReference type="GO" id="GO:0016829">
    <property type="term" value="F:lyase activity"/>
    <property type="evidence" value="ECO:0007669"/>
    <property type="project" value="UniProtKB-KW"/>
</dbReference>
<dbReference type="CDD" id="cd06453">
    <property type="entry name" value="SufS_like"/>
    <property type="match status" value="1"/>
</dbReference>
<name>A0A060HFV0_9ARCH</name>
<dbReference type="Proteomes" id="UP000027093">
    <property type="component" value="Chromosome"/>
</dbReference>
<dbReference type="InterPro" id="IPR016454">
    <property type="entry name" value="Cysteine_dSase"/>
</dbReference>
<dbReference type="STRING" id="926571.NVIE_012460"/>
<keyword evidence="5" id="KW-0663">Pyridoxal phosphate</keyword>
<dbReference type="Gene3D" id="3.90.1150.10">
    <property type="entry name" value="Aspartate Aminotransferase, domain 1"/>
    <property type="match status" value="1"/>
</dbReference>
<evidence type="ECO:0000259" key="7">
    <source>
        <dbReference type="Pfam" id="PF00266"/>
    </source>
</evidence>
<dbReference type="Gene3D" id="3.40.640.10">
    <property type="entry name" value="Type I PLP-dependent aspartate aminotransferase-like (Major domain)"/>
    <property type="match status" value="1"/>
</dbReference>
<reference evidence="8 9" key="1">
    <citation type="journal article" date="2014" name="Int. J. Syst. Evol. Microbiol.">
        <title>Nitrososphaera viennensis gen. nov., sp. nov., an aerobic and mesophilic, ammonia-oxidizing archaeon from soil and a member of the archaeal phylum Thaumarchaeota.</title>
        <authorList>
            <person name="Stieglmeier M."/>
            <person name="Klingl A."/>
            <person name="Alves R.J."/>
            <person name="Rittmann S.K."/>
            <person name="Melcher M."/>
            <person name="Leisch N."/>
            <person name="Schleper C."/>
        </authorList>
    </citation>
    <scope>NUCLEOTIDE SEQUENCE [LARGE SCALE GENOMIC DNA]</scope>
    <source>
        <strain evidence="8">EN76</strain>
    </source>
</reference>
<evidence type="ECO:0000256" key="5">
    <source>
        <dbReference type="ARBA" id="ARBA00022898"/>
    </source>
</evidence>
<dbReference type="Pfam" id="PF00266">
    <property type="entry name" value="Aminotran_5"/>
    <property type="match status" value="1"/>
</dbReference>
<dbReference type="InterPro" id="IPR015421">
    <property type="entry name" value="PyrdxlP-dep_Trfase_major"/>
</dbReference>
<feature type="domain" description="Aminotransferase class V" evidence="7">
    <location>
        <begin position="30"/>
        <end position="402"/>
    </location>
</feature>
<evidence type="ECO:0000313" key="8">
    <source>
        <dbReference type="EMBL" id="AIC15479.1"/>
    </source>
</evidence>
<dbReference type="PIRSF" id="PIRSF005572">
    <property type="entry name" value="NifS"/>
    <property type="match status" value="1"/>
</dbReference>
<evidence type="ECO:0000313" key="9">
    <source>
        <dbReference type="Proteomes" id="UP000027093"/>
    </source>
</evidence>
<keyword evidence="4 8" id="KW-0808">Transferase</keyword>
<dbReference type="GO" id="GO:0031071">
    <property type="term" value="F:cysteine desulfurase activity"/>
    <property type="evidence" value="ECO:0007669"/>
    <property type="project" value="UniProtKB-EC"/>
</dbReference>
<dbReference type="InterPro" id="IPR015422">
    <property type="entry name" value="PyrdxlP-dep_Trfase_small"/>
</dbReference>
<keyword evidence="8" id="KW-0456">Lyase</keyword>
<evidence type="ECO:0000256" key="4">
    <source>
        <dbReference type="ARBA" id="ARBA00022679"/>
    </source>
</evidence>
<sequence length="415" mass="46692">MMQKGALNVEKIRKDFPILKRKVMGGKPLVYLDNAATTQKPLAVIDAIHDYYTNYNSNIHRAVHQLAEEATKAYEDTRVKIAKFINARSTDEIIFTRNTTEAINLVAYSWGRANIKKDDRIVITEIEHHSNIVPWQILTQEKGAKLEYIGVGDDGYLKMHEYKKYLDSGKVKLVSVSHMSNVLGTITPINEIIKMAHEKGIPVLVDGAQSVPHMPVDVQKMDCEFMAFSAHKMLGPTGVGVLYVKRELLEKMPPFMGGGDMIKEVHKYETRYNDLPYKFEGGTPNIADVIGFAAAIDYLEKIGMDRVREHEIDITKYALDRVAQVKGVTIYGPMNAIDRGGVVSFNIGDIHPHDLATIMNDHGVAIRSGHHCAQVLMERLDVAATSRASFYIYNTKEEVDVFIEALSEARRLFKI</sequence>
<evidence type="ECO:0000256" key="2">
    <source>
        <dbReference type="ARBA" id="ARBA00010447"/>
    </source>
</evidence>
<evidence type="ECO:0000256" key="6">
    <source>
        <dbReference type="ARBA" id="ARBA00050776"/>
    </source>
</evidence>
<dbReference type="PANTHER" id="PTHR43586:SF8">
    <property type="entry name" value="CYSTEINE DESULFURASE 1, CHLOROPLASTIC"/>
    <property type="match status" value="1"/>
</dbReference>
<dbReference type="KEGG" id="nvn:NVIE_012460"/>
<dbReference type="InterPro" id="IPR000192">
    <property type="entry name" value="Aminotrans_V_dom"/>
</dbReference>
<dbReference type="EC" id="2.8.1.7" evidence="3"/>
<dbReference type="NCBIfam" id="TIGR01979">
    <property type="entry name" value="sufS"/>
    <property type="match status" value="1"/>
</dbReference>
<dbReference type="InterPro" id="IPR010970">
    <property type="entry name" value="Cys_dSase_SufS"/>
</dbReference>
<evidence type="ECO:0000256" key="3">
    <source>
        <dbReference type="ARBA" id="ARBA00012239"/>
    </source>
</evidence>
<dbReference type="HOGENOM" id="CLU_003433_2_5_2"/>
<dbReference type="SUPFAM" id="SSF53383">
    <property type="entry name" value="PLP-dependent transferases"/>
    <property type="match status" value="1"/>
</dbReference>
<proteinExistence type="inferred from homology"/>
<organism evidence="8 9">
    <name type="scientific">Nitrososphaera viennensis EN76</name>
    <dbReference type="NCBI Taxonomy" id="926571"/>
    <lineage>
        <taxon>Archaea</taxon>
        <taxon>Nitrososphaerota</taxon>
        <taxon>Nitrososphaeria</taxon>
        <taxon>Nitrososphaerales</taxon>
        <taxon>Nitrososphaeraceae</taxon>
        <taxon>Nitrososphaera</taxon>
    </lineage>
</organism>
<dbReference type="EMBL" id="CP007536">
    <property type="protein sequence ID" value="AIC15479.1"/>
    <property type="molecule type" value="Genomic_DNA"/>
</dbReference>
<dbReference type="GO" id="GO:0030170">
    <property type="term" value="F:pyridoxal phosphate binding"/>
    <property type="evidence" value="ECO:0007669"/>
    <property type="project" value="InterPro"/>
</dbReference>
<dbReference type="InterPro" id="IPR015424">
    <property type="entry name" value="PyrdxlP-dep_Trfase"/>
</dbReference>
<comment type="cofactor">
    <cofactor evidence="1">
        <name>pyridoxal 5'-phosphate</name>
        <dbReference type="ChEBI" id="CHEBI:597326"/>
    </cofactor>
</comment>